<keyword evidence="2" id="KW-1185">Reference proteome</keyword>
<dbReference type="PANTHER" id="PTHR35810:SF1">
    <property type="entry name" value="CYTOPLASMIC PROTEIN"/>
    <property type="match status" value="1"/>
</dbReference>
<reference evidence="1" key="1">
    <citation type="submission" date="2022-06" db="EMBL/GenBank/DDBJ databases">
        <title>Aquibacillus sp. a new bacterium isolated from soil saline samples.</title>
        <authorList>
            <person name="Galisteo C."/>
            <person name="De La Haba R."/>
            <person name="Sanchez-Porro C."/>
            <person name="Ventosa A."/>
        </authorList>
    </citation>
    <scope>NUCLEOTIDE SEQUENCE</scope>
    <source>
        <strain evidence="1">3ASR75-54</strain>
    </source>
</reference>
<proteinExistence type="predicted"/>
<evidence type="ECO:0000313" key="2">
    <source>
        <dbReference type="Proteomes" id="UP001145069"/>
    </source>
</evidence>
<sequence>MGDKTKILIYQIEESNTKIDVRFENETVWMTQKAIADLYQKGVNTVNEHIKSVLKFMDQKECSKYFTVKKEEGSRKIKRNIIHYNLDVVFNIALRGQHFEQFNRFIMFAKENGINKDFLTVVPIKEREFGELLMKSLEGIVEVIPQYRIDKYIVDFYLPDLSLVVEYDEKHLKKAIERGSRATDIY</sequence>
<organism evidence="1 2">
    <name type="scientific">Aquibacillus salsiterrae</name>
    <dbReference type="NCBI Taxonomy" id="2950439"/>
    <lineage>
        <taxon>Bacteria</taxon>
        <taxon>Bacillati</taxon>
        <taxon>Bacillota</taxon>
        <taxon>Bacilli</taxon>
        <taxon>Bacillales</taxon>
        <taxon>Bacillaceae</taxon>
        <taxon>Aquibacillus</taxon>
    </lineage>
</organism>
<name>A0A9X3WJ66_9BACI</name>
<evidence type="ECO:0008006" key="3">
    <source>
        <dbReference type="Google" id="ProtNLM"/>
    </source>
</evidence>
<dbReference type="PANTHER" id="PTHR35810">
    <property type="entry name" value="CYTOPLASMIC PROTEIN-RELATED"/>
    <property type="match status" value="1"/>
</dbReference>
<dbReference type="AlphaFoldDB" id="A0A9X3WJ66"/>
<dbReference type="Proteomes" id="UP001145069">
    <property type="component" value="Unassembled WGS sequence"/>
</dbReference>
<dbReference type="EMBL" id="JAMQKC010000024">
    <property type="protein sequence ID" value="MDC3418339.1"/>
    <property type="molecule type" value="Genomic_DNA"/>
</dbReference>
<protein>
    <recommendedName>
        <fullName evidence="3">Cell filamentation protein Fic</fullName>
    </recommendedName>
</protein>
<gene>
    <name evidence="1" type="ORF">NC799_15745</name>
</gene>
<evidence type="ECO:0000313" key="1">
    <source>
        <dbReference type="EMBL" id="MDC3418339.1"/>
    </source>
</evidence>
<accession>A0A9X3WJ66</accession>
<dbReference type="Gene3D" id="3.40.960.10">
    <property type="entry name" value="VSR Endonuclease"/>
    <property type="match status" value="1"/>
</dbReference>
<comment type="caution">
    <text evidence="1">The sequence shown here is derived from an EMBL/GenBank/DDBJ whole genome shotgun (WGS) entry which is preliminary data.</text>
</comment>
<dbReference type="RefSeq" id="WP_272447401.1">
    <property type="nucleotide sequence ID" value="NZ_JAMQKC010000024.1"/>
</dbReference>